<evidence type="ECO:0008006" key="4">
    <source>
        <dbReference type="Google" id="ProtNLM"/>
    </source>
</evidence>
<organism evidence="2 3">
    <name type="scientific">candidate division LCP-89 bacterium B3_LCP</name>
    <dbReference type="NCBI Taxonomy" id="2012998"/>
    <lineage>
        <taxon>Bacteria</taxon>
        <taxon>Pseudomonadati</taxon>
        <taxon>Bacteria division LCP-89</taxon>
    </lineage>
</organism>
<reference evidence="2 3" key="1">
    <citation type="submission" date="2017-06" db="EMBL/GenBank/DDBJ databases">
        <title>Novel microbial phyla capable of carbon fixation and sulfur reduction in deep-sea sediments.</title>
        <authorList>
            <person name="Huang J."/>
            <person name="Baker B."/>
            <person name="Wang Y."/>
        </authorList>
    </citation>
    <scope>NUCLEOTIDE SEQUENCE [LARGE SCALE GENOMIC DNA]</scope>
    <source>
        <strain evidence="2">B3_LCP</strain>
    </source>
</reference>
<sequence>MRKLSTIALLTLLLFPGLCWGQAKVGTAGVNFLKVGVSARAMGMAEAFIGVADDASALYYNPGGLMQLDEADHILTHISYPAGIQFEYLGTAWPIPRLNAVVGAHITFLHTDKMNETTPEQPYGTGRQFTASDLAMGVTYAQKLTDKFSVGGNVKIIEERLADQKATGVAFDVGTFYETGWKSVVIAMAITNFGPDMNFVDSPFPMPINFKFGGSMRAVQTEHHSVILALEGSHPNDNLEQFNIGVEYSFMDLAFLRAGKKINGWKRYTWDEFQTDNEKDPYIEYPVVNEDGSVSLDGLCLGAGIRLRLPTLDIRIDYAYTNVEKLGSMSFFTLGINMPSPTVGF</sequence>
<dbReference type="Gene3D" id="2.40.160.60">
    <property type="entry name" value="Outer membrane protein transport protein (OMPP1/FadL/TodX)"/>
    <property type="match status" value="1"/>
</dbReference>
<dbReference type="SUPFAM" id="SSF56935">
    <property type="entry name" value="Porins"/>
    <property type="match status" value="1"/>
</dbReference>
<evidence type="ECO:0000256" key="1">
    <source>
        <dbReference type="SAM" id="SignalP"/>
    </source>
</evidence>
<comment type="caution">
    <text evidence="2">The sequence shown here is derived from an EMBL/GenBank/DDBJ whole genome shotgun (WGS) entry which is preliminary data.</text>
</comment>
<dbReference type="Proteomes" id="UP000319619">
    <property type="component" value="Unassembled WGS sequence"/>
</dbReference>
<proteinExistence type="predicted"/>
<dbReference type="AlphaFoldDB" id="A0A532V565"/>
<feature type="chain" id="PRO_5022202751" description="PorV/PorQ family protein" evidence="1">
    <location>
        <begin position="22"/>
        <end position="345"/>
    </location>
</feature>
<protein>
    <recommendedName>
        <fullName evidence="4">PorV/PorQ family protein</fullName>
    </recommendedName>
</protein>
<keyword evidence="1" id="KW-0732">Signal</keyword>
<accession>A0A532V565</accession>
<dbReference type="EMBL" id="NJBN01000001">
    <property type="protein sequence ID" value="TKJ42330.1"/>
    <property type="molecule type" value="Genomic_DNA"/>
</dbReference>
<evidence type="ECO:0000313" key="3">
    <source>
        <dbReference type="Proteomes" id="UP000319619"/>
    </source>
</evidence>
<dbReference type="NCBIfam" id="NF033709">
    <property type="entry name" value="PorV_fam"/>
    <property type="match status" value="1"/>
</dbReference>
<evidence type="ECO:0000313" key="2">
    <source>
        <dbReference type="EMBL" id="TKJ42330.1"/>
    </source>
</evidence>
<name>A0A532V565_UNCL8</name>
<gene>
    <name evidence="2" type="ORF">CEE37_01220</name>
</gene>
<feature type="signal peptide" evidence="1">
    <location>
        <begin position="1"/>
        <end position="21"/>
    </location>
</feature>